<dbReference type="RefSeq" id="WP_217747147.1">
    <property type="nucleotide sequence ID" value="NZ_JAHOEB010000010.1"/>
</dbReference>
<proteinExistence type="predicted"/>
<evidence type="ECO:0000313" key="4">
    <source>
        <dbReference type="Proteomes" id="UP001197492"/>
    </source>
</evidence>
<evidence type="ECO:0000313" key="3">
    <source>
        <dbReference type="Proteomes" id="UP001196408"/>
    </source>
</evidence>
<keyword evidence="4" id="KW-1185">Reference proteome</keyword>
<dbReference type="Proteomes" id="UP001197492">
    <property type="component" value="Unassembled WGS sequence"/>
</dbReference>
<dbReference type="AlphaFoldDB" id="A0AAW4MWD9"/>
<dbReference type="EMBL" id="JAHOEL010000009">
    <property type="protein sequence ID" value="MBV3392102.1"/>
    <property type="molecule type" value="Genomic_DNA"/>
</dbReference>
<comment type="caution">
    <text evidence="1">The sequence shown here is derived from an EMBL/GenBank/DDBJ whole genome shotgun (WGS) entry which is preliminary data.</text>
</comment>
<sequence>MKKRNIVTAAFGTAVLAGAGLYQKTSQFVDERLYRAHIKRTLFETLKPQTVRIKNMNDAILTGHLLEVDHADNTLIMVHGFTKDASSLENEAIYFQSICPHTNILMIDCYGNGSSDGVTRGVGFQDVMDINYWNRFIIQKYGEDHPVFFYGKETGATALLCAGSAGLLKNATSLIVESTFKNVRDYFAYLMKNDGYPESITRPLLSIVLRKELDVPLDDLDVMRYIRRNTIPTLFIQNKNNNKADFNDVFDLYNNALCVKELMPLKDKPFYALDDKHPYKDLLTEFLNRNG</sequence>
<evidence type="ECO:0000313" key="2">
    <source>
        <dbReference type="EMBL" id="MBV3392102.1"/>
    </source>
</evidence>
<name>A0AAW4MWD9_9FIRM</name>
<gene>
    <name evidence="1" type="ORF">KSV97_02535</name>
    <name evidence="2" type="ORF">KSW06_02330</name>
</gene>
<evidence type="ECO:0000313" key="1">
    <source>
        <dbReference type="EMBL" id="MBV3382119.1"/>
    </source>
</evidence>
<evidence type="ECO:0008006" key="5">
    <source>
        <dbReference type="Google" id="ProtNLM"/>
    </source>
</evidence>
<accession>A0AAW4MWD9</accession>
<reference evidence="1 4" key="1">
    <citation type="submission" date="2021-06" db="EMBL/GenBank/DDBJ databases">
        <title>Collection of gut derived symbiotic bacterial strains cultured from healthy donors.</title>
        <authorList>
            <person name="Lin H."/>
            <person name="Littmann E."/>
            <person name="Pamer E.G."/>
        </authorList>
    </citation>
    <scope>NUCLEOTIDE SEQUENCE</scope>
    <source>
        <strain evidence="2 4">MSK.21.70</strain>
        <strain evidence="1">MSK.21.82</strain>
    </source>
</reference>
<protein>
    <recommendedName>
        <fullName evidence="5">Serine aminopeptidase S33 domain-containing protein</fullName>
    </recommendedName>
</protein>
<dbReference type="EMBL" id="JAHOEF010000010">
    <property type="protein sequence ID" value="MBV3382119.1"/>
    <property type="molecule type" value="Genomic_DNA"/>
</dbReference>
<dbReference type="Proteomes" id="UP001196408">
    <property type="component" value="Unassembled WGS sequence"/>
</dbReference>
<organism evidence="1 3">
    <name type="scientific">Catenibacterium mitsuokai</name>
    <dbReference type="NCBI Taxonomy" id="100886"/>
    <lineage>
        <taxon>Bacteria</taxon>
        <taxon>Bacillati</taxon>
        <taxon>Bacillota</taxon>
        <taxon>Erysipelotrichia</taxon>
        <taxon>Erysipelotrichales</taxon>
        <taxon>Coprobacillaceae</taxon>
        <taxon>Catenibacterium</taxon>
    </lineage>
</organism>